<evidence type="ECO:0000259" key="3">
    <source>
        <dbReference type="Pfam" id="PF16586"/>
    </source>
</evidence>
<dbReference type="Gene3D" id="3.20.20.80">
    <property type="entry name" value="Glycosidases"/>
    <property type="match status" value="1"/>
</dbReference>
<dbReference type="EMBL" id="CAAHFH010000002">
    <property type="protein sequence ID" value="VGO22477.1"/>
    <property type="molecule type" value="Genomic_DNA"/>
</dbReference>
<evidence type="ECO:0000259" key="2">
    <source>
        <dbReference type="Pfam" id="PF13204"/>
    </source>
</evidence>
<dbReference type="AlphaFoldDB" id="A0A6C2UTE6"/>
<sequence>MKLLLGLVLMMFVAGQAAAIQTLEHSMKTKRANQWEVVDIHFPVSTLTAQPEDAVLTAELKKGGEVLNVHGFYDGGKTYTLRFTASAEGDWTYQLSSSIKELDGLSGKLTVDAPKEGRKGGIKIDPKQPRNFVYENGESYYPICFEVDWLFALDAENLDDIPVTRTFVNTVAENGYNQVIMNAFAYDVTWKKDDKLKPEHEYGHPSVFPFFGSNEVPDHSKLNIEYFKRLDRVVEYLNDKGIASHLMIYVWNKEVNWPEADSAEDNRYFDYVVKRYQAFPNMVWDISKEALGYGHSDVGYITRRIERLRKLDTHQRLVTVHDYGYCGRFPEKLDFISVQLWGSELHSIMTKVRADFPGKPILNIEHGGYERSPYVVFNGAYTRPDVCLERAYQCVFAGTYPSHYWQGAAWNVIIPDLGKLPEEQRPKLEYYRHMSELVKRYDLGSLKAGDKKSNSGFALHDGKDRIVYYVPKENDFLGLKPGVLEGDFVTATWFDPFTGVYEKPIRKKLTKWLSFNKPEGEGFRILILEVVQ</sequence>
<dbReference type="InterPro" id="IPR025277">
    <property type="entry name" value="Apiosidase-like_cat_dom"/>
</dbReference>
<evidence type="ECO:0000256" key="1">
    <source>
        <dbReference type="SAM" id="SignalP"/>
    </source>
</evidence>
<feature type="domain" description="DUF5060" evidence="3">
    <location>
        <begin position="33"/>
        <end position="97"/>
    </location>
</feature>
<evidence type="ECO:0008006" key="6">
    <source>
        <dbReference type="Google" id="ProtNLM"/>
    </source>
</evidence>
<dbReference type="Pfam" id="PF16586">
    <property type="entry name" value="DUF5060"/>
    <property type="match status" value="1"/>
</dbReference>
<proteinExistence type="predicted"/>
<organism evidence="4 5">
    <name type="scientific">Pontiella sulfatireligans</name>
    <dbReference type="NCBI Taxonomy" id="2750658"/>
    <lineage>
        <taxon>Bacteria</taxon>
        <taxon>Pseudomonadati</taxon>
        <taxon>Kiritimatiellota</taxon>
        <taxon>Kiritimatiellia</taxon>
        <taxon>Kiritimatiellales</taxon>
        <taxon>Pontiellaceae</taxon>
        <taxon>Pontiella</taxon>
    </lineage>
</organism>
<dbReference type="InterPro" id="IPR017853">
    <property type="entry name" value="GH"/>
</dbReference>
<dbReference type="PANTHER" id="PTHR37836">
    <property type="entry name" value="LMO1036 PROTEIN"/>
    <property type="match status" value="1"/>
</dbReference>
<evidence type="ECO:0000313" key="4">
    <source>
        <dbReference type="EMBL" id="VGO22477.1"/>
    </source>
</evidence>
<name>A0A6C2UTE6_9BACT</name>
<evidence type="ECO:0000313" key="5">
    <source>
        <dbReference type="Proteomes" id="UP000346198"/>
    </source>
</evidence>
<keyword evidence="1" id="KW-0732">Signal</keyword>
<feature type="chain" id="PRO_5025442652" description="DUF5060 domain-containing protein" evidence="1">
    <location>
        <begin position="20"/>
        <end position="532"/>
    </location>
</feature>
<feature type="domain" description="Apiosidase-like catalytic" evidence="2">
    <location>
        <begin position="160"/>
        <end position="411"/>
    </location>
</feature>
<dbReference type="InterPro" id="IPR013783">
    <property type="entry name" value="Ig-like_fold"/>
</dbReference>
<accession>A0A6C2UTE6</accession>
<gene>
    <name evidence="4" type="ORF">SCARR_04560</name>
</gene>
<dbReference type="Proteomes" id="UP000346198">
    <property type="component" value="Unassembled WGS sequence"/>
</dbReference>
<reference evidence="4 5" key="1">
    <citation type="submission" date="2019-04" db="EMBL/GenBank/DDBJ databases">
        <authorList>
            <person name="Van Vliet M D."/>
        </authorList>
    </citation>
    <scope>NUCLEOTIDE SEQUENCE [LARGE SCALE GENOMIC DNA]</scope>
    <source>
        <strain evidence="4 5">F21</strain>
    </source>
</reference>
<protein>
    <recommendedName>
        <fullName evidence="6">DUF5060 domain-containing protein</fullName>
    </recommendedName>
</protein>
<feature type="signal peptide" evidence="1">
    <location>
        <begin position="1"/>
        <end position="19"/>
    </location>
</feature>
<dbReference type="Gene3D" id="2.60.40.10">
    <property type="entry name" value="Immunoglobulins"/>
    <property type="match status" value="1"/>
</dbReference>
<keyword evidence="5" id="KW-1185">Reference proteome</keyword>
<dbReference type="PANTHER" id="PTHR37836:SF2">
    <property type="entry name" value="DUF4038 DOMAIN-CONTAINING PROTEIN"/>
    <property type="match status" value="1"/>
</dbReference>
<dbReference type="SUPFAM" id="SSF51445">
    <property type="entry name" value="(Trans)glycosidases"/>
    <property type="match status" value="1"/>
</dbReference>
<dbReference type="InterPro" id="IPR032260">
    <property type="entry name" value="DUF5060"/>
</dbReference>
<dbReference type="Pfam" id="PF13204">
    <property type="entry name" value="Apiosidase"/>
    <property type="match status" value="1"/>
</dbReference>